<keyword evidence="2" id="KW-0472">Membrane</keyword>
<accession>A6G2Z3</accession>
<feature type="transmembrane region" description="Helical" evidence="2">
    <location>
        <begin position="424"/>
        <end position="445"/>
    </location>
</feature>
<protein>
    <submittedName>
        <fullName evidence="3">Uncharacterized protein</fullName>
    </submittedName>
</protein>
<dbReference type="RefSeq" id="WP_006971092.1">
    <property type="nucleotide sequence ID" value="NZ_ABCS01000016.1"/>
</dbReference>
<feature type="transmembrane region" description="Helical" evidence="2">
    <location>
        <begin position="77"/>
        <end position="101"/>
    </location>
</feature>
<reference evidence="3 4" key="1">
    <citation type="submission" date="2007-06" db="EMBL/GenBank/DDBJ databases">
        <authorList>
            <person name="Shimkets L."/>
            <person name="Ferriera S."/>
            <person name="Johnson J."/>
            <person name="Kravitz S."/>
            <person name="Beeson K."/>
            <person name="Sutton G."/>
            <person name="Rogers Y.-H."/>
            <person name="Friedman R."/>
            <person name="Frazier M."/>
            <person name="Venter J.C."/>
        </authorList>
    </citation>
    <scope>NUCLEOTIDE SEQUENCE [LARGE SCALE GENOMIC DNA]</scope>
    <source>
        <strain evidence="3 4">SIR-1</strain>
    </source>
</reference>
<feature type="compositionally biased region" description="Low complexity" evidence="1">
    <location>
        <begin position="13"/>
        <end position="28"/>
    </location>
</feature>
<dbReference type="Proteomes" id="UP000005801">
    <property type="component" value="Unassembled WGS sequence"/>
</dbReference>
<name>A6G2Z3_9BACT</name>
<evidence type="ECO:0000256" key="1">
    <source>
        <dbReference type="SAM" id="MobiDB-lite"/>
    </source>
</evidence>
<feature type="compositionally biased region" description="Basic and acidic residues" evidence="1">
    <location>
        <begin position="1"/>
        <end position="12"/>
    </location>
</feature>
<dbReference type="OrthoDB" id="5496596at2"/>
<proteinExistence type="predicted"/>
<dbReference type="EMBL" id="ABCS01000016">
    <property type="protein sequence ID" value="EDM79843.1"/>
    <property type="molecule type" value="Genomic_DNA"/>
</dbReference>
<keyword evidence="2" id="KW-0812">Transmembrane</keyword>
<keyword evidence="4" id="KW-1185">Reference proteome</keyword>
<dbReference type="AlphaFoldDB" id="A6G2Z3"/>
<organism evidence="3 4">
    <name type="scientific">Plesiocystis pacifica SIR-1</name>
    <dbReference type="NCBI Taxonomy" id="391625"/>
    <lineage>
        <taxon>Bacteria</taxon>
        <taxon>Pseudomonadati</taxon>
        <taxon>Myxococcota</taxon>
        <taxon>Polyangia</taxon>
        <taxon>Nannocystales</taxon>
        <taxon>Nannocystaceae</taxon>
        <taxon>Plesiocystis</taxon>
    </lineage>
</organism>
<sequence>MSDPKDPEREDGPAAAPMSDAPAADLGADLGGETEVDEDFDDDLDIDAAVAQATADRPFTQEEAGLRTRVGWGRSPIVAGAVIIIGLFLLVKTWSDFVYFLRVFQGEPRDLGRVTDIYDAGEFSESFDNEWVHIEGDPDVQHAARMQSREGWIGFMRLIESDAAVLVAVPRETQTANNEFPGEFTGRMRRLDATPHWEKLQIFFTAEGIIDTIDLQPASVIESVAAEPGQAIAAKTTSDGEATVGPGEQVRIVARRSYGIAQLGRDTWKTQADAEAAIAATGLPWAFMEKRAMVWAFAVEVGPDAEVEVFQRLTRALNGGDDLVGADPKKGALVLPRRTTYIVDAGDLQLTPKGLTFSYGNNQAETGWQVSGEGSAATLVANELDKGRLAVPVAEIEGIRLERALEINPKGYLISSDQHPKDTWPSAVMFIAVLGVVGLNGWALVANLRRREDNEPTAA</sequence>
<evidence type="ECO:0000256" key="2">
    <source>
        <dbReference type="SAM" id="Phobius"/>
    </source>
</evidence>
<comment type="caution">
    <text evidence="3">The sequence shown here is derived from an EMBL/GenBank/DDBJ whole genome shotgun (WGS) entry which is preliminary data.</text>
</comment>
<evidence type="ECO:0000313" key="3">
    <source>
        <dbReference type="EMBL" id="EDM79843.1"/>
    </source>
</evidence>
<evidence type="ECO:0000313" key="4">
    <source>
        <dbReference type="Proteomes" id="UP000005801"/>
    </source>
</evidence>
<feature type="region of interest" description="Disordered" evidence="1">
    <location>
        <begin position="1"/>
        <end position="39"/>
    </location>
</feature>
<gene>
    <name evidence="3" type="ORF">PPSIR1_32128</name>
</gene>
<keyword evidence="2" id="KW-1133">Transmembrane helix</keyword>